<dbReference type="SUPFAM" id="SSF55729">
    <property type="entry name" value="Acyl-CoA N-acyltransferases (Nat)"/>
    <property type="match status" value="1"/>
</dbReference>
<dbReference type="Proteomes" id="UP000601223">
    <property type="component" value="Unassembled WGS sequence"/>
</dbReference>
<sequence length="349" mass="36505">MALWRVRATVDDRPGFLAVLTASLALRSINILAVQVLTTEAGAVDDFLVDAPDAMTEDELVAAIERGRGRDAWVSRTDAYGLVDPPTHALGLAARLAADPDGLHGALSGLLGGALVRRESGGASVTGHSDSTMRLADPFGDAGVLVVTRLAPAFTPAEFARAQALVEVARAANTRRLASAIVLLPDGSEVAFRPAGSADLSAVHDMHARCGERSLYLRYLAGTRGPSRARLSRLLTPAKGCTLIAEASAPGTGGNRVVAVANLIGEGETAEVALLVEDGWQRRGIGTALLRRLLALAGPAGFRSVTVHTHCENDAMLRTMRRLPHPARTDRDGSLISATIAVPEPHPAV</sequence>
<dbReference type="CDD" id="cd02116">
    <property type="entry name" value="ACT"/>
    <property type="match status" value="1"/>
</dbReference>
<keyword evidence="4" id="KW-1185">Reference proteome</keyword>
<feature type="domain" description="ACT" evidence="2">
    <location>
        <begin position="5"/>
        <end position="79"/>
    </location>
</feature>
<reference evidence="3 4" key="1">
    <citation type="submission" date="2021-01" db="EMBL/GenBank/DDBJ databases">
        <title>Whole genome shotgun sequence of Catellatospora bangladeshensis NBRC 107357.</title>
        <authorList>
            <person name="Komaki H."/>
            <person name="Tamura T."/>
        </authorList>
    </citation>
    <scope>NUCLEOTIDE SEQUENCE [LARGE SCALE GENOMIC DNA]</scope>
    <source>
        <strain evidence="3 4">NBRC 107357</strain>
    </source>
</reference>
<proteinExistence type="predicted"/>
<gene>
    <name evidence="3" type="ORF">Cba03nite_53900</name>
</gene>
<dbReference type="InterPro" id="IPR002912">
    <property type="entry name" value="ACT_dom"/>
</dbReference>
<dbReference type="RefSeq" id="WP_203751730.1">
    <property type="nucleotide sequence ID" value="NZ_BONF01000033.1"/>
</dbReference>
<dbReference type="SUPFAM" id="SSF55021">
    <property type="entry name" value="ACT-like"/>
    <property type="match status" value="1"/>
</dbReference>
<dbReference type="InterPro" id="IPR000182">
    <property type="entry name" value="GNAT_dom"/>
</dbReference>
<evidence type="ECO:0000313" key="4">
    <source>
        <dbReference type="Proteomes" id="UP000601223"/>
    </source>
</evidence>
<dbReference type="InterPro" id="IPR016181">
    <property type="entry name" value="Acyl_CoA_acyltransferase"/>
</dbReference>
<protein>
    <recommendedName>
        <fullName evidence="5">GNAT family N-acetyltransferase</fullName>
    </recommendedName>
</protein>
<evidence type="ECO:0008006" key="5">
    <source>
        <dbReference type="Google" id="ProtNLM"/>
    </source>
</evidence>
<accession>A0A8J3NLK3</accession>
<evidence type="ECO:0000313" key="3">
    <source>
        <dbReference type="EMBL" id="GIF84041.1"/>
    </source>
</evidence>
<comment type="caution">
    <text evidence="3">The sequence shown here is derived from an EMBL/GenBank/DDBJ whole genome shotgun (WGS) entry which is preliminary data.</text>
</comment>
<evidence type="ECO:0000259" key="2">
    <source>
        <dbReference type="PROSITE" id="PS51671"/>
    </source>
</evidence>
<feature type="domain" description="N-acetyltransferase" evidence="1">
    <location>
        <begin position="190"/>
        <end position="349"/>
    </location>
</feature>
<dbReference type="Gene3D" id="3.40.630.30">
    <property type="match status" value="1"/>
</dbReference>
<dbReference type="GO" id="GO:0016747">
    <property type="term" value="F:acyltransferase activity, transferring groups other than amino-acyl groups"/>
    <property type="evidence" value="ECO:0007669"/>
    <property type="project" value="InterPro"/>
</dbReference>
<dbReference type="AlphaFoldDB" id="A0A8J3NLK3"/>
<dbReference type="EMBL" id="BONF01000033">
    <property type="protein sequence ID" value="GIF84041.1"/>
    <property type="molecule type" value="Genomic_DNA"/>
</dbReference>
<name>A0A8J3NLK3_9ACTN</name>
<dbReference type="PROSITE" id="PS51671">
    <property type="entry name" value="ACT"/>
    <property type="match status" value="1"/>
</dbReference>
<evidence type="ECO:0000259" key="1">
    <source>
        <dbReference type="PROSITE" id="PS51186"/>
    </source>
</evidence>
<dbReference type="InterPro" id="IPR045865">
    <property type="entry name" value="ACT-like_dom_sf"/>
</dbReference>
<dbReference type="PROSITE" id="PS51186">
    <property type="entry name" value="GNAT"/>
    <property type="match status" value="1"/>
</dbReference>
<dbReference type="Gene3D" id="3.30.70.260">
    <property type="match status" value="1"/>
</dbReference>
<dbReference type="Pfam" id="PF00583">
    <property type="entry name" value="Acetyltransf_1"/>
    <property type="match status" value="1"/>
</dbReference>
<organism evidence="3 4">
    <name type="scientific">Catellatospora bangladeshensis</name>
    <dbReference type="NCBI Taxonomy" id="310355"/>
    <lineage>
        <taxon>Bacteria</taxon>
        <taxon>Bacillati</taxon>
        <taxon>Actinomycetota</taxon>
        <taxon>Actinomycetes</taxon>
        <taxon>Micromonosporales</taxon>
        <taxon>Micromonosporaceae</taxon>
        <taxon>Catellatospora</taxon>
    </lineage>
</organism>